<reference evidence="2 3" key="1">
    <citation type="submission" date="2018-10" db="EMBL/GenBank/DDBJ databases">
        <title>Comparative analysis of microorganisms from saline springs in Andes Mountain Range, Colombia.</title>
        <authorList>
            <person name="Rubin E."/>
        </authorList>
    </citation>
    <scope>NUCLEOTIDE SEQUENCE [LARGE SCALE GENOMIC DNA]</scope>
    <source>
        <strain evidence="2 3">USBA GBX 843</strain>
    </source>
</reference>
<evidence type="ECO:0000313" key="2">
    <source>
        <dbReference type="EMBL" id="RLK53443.1"/>
    </source>
</evidence>
<dbReference type="Proteomes" id="UP000274786">
    <property type="component" value="Unassembled WGS sequence"/>
</dbReference>
<evidence type="ECO:0000256" key="1">
    <source>
        <dbReference type="SAM" id="MobiDB-lite"/>
    </source>
</evidence>
<dbReference type="PIRSF" id="PIRSF029215">
    <property type="entry name" value="UCP029215"/>
    <property type="match status" value="1"/>
</dbReference>
<feature type="region of interest" description="Disordered" evidence="1">
    <location>
        <begin position="343"/>
        <end position="374"/>
    </location>
</feature>
<proteinExistence type="predicted"/>
<gene>
    <name evidence="2" type="ORF">BCL79_2750</name>
</gene>
<dbReference type="RefSeq" id="WP_121042014.1">
    <property type="nucleotide sequence ID" value="NZ_RCDC01000005.1"/>
</dbReference>
<dbReference type="InterPro" id="IPR016913">
    <property type="entry name" value="UCP029215"/>
</dbReference>
<protein>
    <recommendedName>
        <fullName evidence="4">DUF2213 domain-containing protein</fullName>
    </recommendedName>
</protein>
<dbReference type="Pfam" id="PF09979">
    <property type="entry name" value="DUF2213"/>
    <property type="match status" value="1"/>
</dbReference>
<name>A0A498CDA3_9GAMM</name>
<evidence type="ECO:0000313" key="3">
    <source>
        <dbReference type="Proteomes" id="UP000274786"/>
    </source>
</evidence>
<organism evidence="2 3">
    <name type="scientific">Stenotrophomonas rhizophila</name>
    <dbReference type="NCBI Taxonomy" id="216778"/>
    <lineage>
        <taxon>Bacteria</taxon>
        <taxon>Pseudomonadati</taxon>
        <taxon>Pseudomonadota</taxon>
        <taxon>Gammaproteobacteria</taxon>
        <taxon>Lysobacterales</taxon>
        <taxon>Lysobacteraceae</taxon>
        <taxon>Stenotrophomonas</taxon>
    </lineage>
</organism>
<accession>A0A498CDA3</accession>
<dbReference type="EMBL" id="RCDC01000005">
    <property type="protein sequence ID" value="RLK53443.1"/>
    <property type="molecule type" value="Genomic_DNA"/>
</dbReference>
<feature type="region of interest" description="Disordered" evidence="1">
    <location>
        <begin position="171"/>
        <end position="192"/>
    </location>
</feature>
<dbReference type="OrthoDB" id="9813763at2"/>
<sequence>MYLIDSVPVSAVRRTADGYLVADAFVARTGIQTYLGEELGRPDLLNVRLYRPPEEVFSDATLRSFAHRPMTNDHPPEQVNAQNWKKYAVGQTGDEVVHDKNRVRVPLVLMDQDAIADYEAGKRELSQGYSSEIDWVDGVTPEGEPYDAVQRNIRNNHLALVKHGRAGSQFRIGDGRTPGAPDPSAHPQPQENHMSDKTILVDGLSVVTNDAGAQAISKLQAQLKDAQTAAGTADAAHQTTIAAKDAAIAKVEAERDDLKAKVLSDADLDKRVQERGDLIGKAKAVHDADYSGKTDAEVRKIAVVAKLGDAAVVGKPDAYIEARFDILADGAKPRDPVTQALRDGATPHRQNVQDNGYAASVSGLDYRTAGQKEA</sequence>
<evidence type="ECO:0008006" key="4">
    <source>
        <dbReference type="Google" id="ProtNLM"/>
    </source>
</evidence>
<comment type="caution">
    <text evidence="2">The sequence shown here is derived from an EMBL/GenBank/DDBJ whole genome shotgun (WGS) entry which is preliminary data.</text>
</comment>
<dbReference type="AlphaFoldDB" id="A0A498CDA3"/>